<feature type="DNA-binding region" description="H-T-H motif" evidence="6">
    <location>
        <begin position="41"/>
        <end position="61"/>
    </location>
</feature>
<dbReference type="FunFam" id="1.10.10.60:FF:000019">
    <property type="entry name" value="Ligand-dependent corepressor isoform 1"/>
    <property type="match status" value="1"/>
</dbReference>
<keyword evidence="10" id="KW-1185">Reference proteome</keyword>
<evidence type="ECO:0000313" key="10">
    <source>
        <dbReference type="Proteomes" id="UP000192247"/>
    </source>
</evidence>
<evidence type="ECO:0000256" key="6">
    <source>
        <dbReference type="PROSITE-ProRule" id="PRU00320"/>
    </source>
</evidence>
<feature type="compositionally biased region" description="Basic residues" evidence="7">
    <location>
        <begin position="395"/>
        <end position="404"/>
    </location>
</feature>
<dbReference type="SUPFAM" id="SSF46689">
    <property type="entry name" value="Homeodomain-like"/>
    <property type="match status" value="2"/>
</dbReference>
<evidence type="ECO:0000256" key="5">
    <source>
        <dbReference type="ARBA" id="ARBA00023242"/>
    </source>
</evidence>
<dbReference type="STRING" id="418985.A0A1V9XG38"/>
<feature type="domain" description="HTH psq-type" evidence="8">
    <location>
        <begin position="396"/>
        <end position="448"/>
    </location>
</feature>
<evidence type="ECO:0000256" key="1">
    <source>
        <dbReference type="ARBA" id="ARBA00004123"/>
    </source>
</evidence>
<reference evidence="9 10" key="1">
    <citation type="journal article" date="2017" name="Gigascience">
        <title>Draft genome of the honey bee ectoparasitic mite, Tropilaelaps mercedesae, is shaped by the parasitic life history.</title>
        <authorList>
            <person name="Dong X."/>
            <person name="Armstrong S.D."/>
            <person name="Xia D."/>
            <person name="Makepeace B.L."/>
            <person name="Darby A.C."/>
            <person name="Kadowaki T."/>
        </authorList>
    </citation>
    <scope>NUCLEOTIDE SEQUENCE [LARGE SCALE GENOMIC DNA]</scope>
    <source>
        <strain evidence="9">Wuxi-XJTLU</strain>
    </source>
</reference>
<feature type="compositionally biased region" description="Low complexity" evidence="7">
    <location>
        <begin position="475"/>
        <end position="505"/>
    </location>
</feature>
<organism evidence="9 10">
    <name type="scientific">Tropilaelaps mercedesae</name>
    <dbReference type="NCBI Taxonomy" id="418985"/>
    <lineage>
        <taxon>Eukaryota</taxon>
        <taxon>Metazoa</taxon>
        <taxon>Ecdysozoa</taxon>
        <taxon>Arthropoda</taxon>
        <taxon>Chelicerata</taxon>
        <taxon>Arachnida</taxon>
        <taxon>Acari</taxon>
        <taxon>Parasitiformes</taxon>
        <taxon>Mesostigmata</taxon>
        <taxon>Gamasina</taxon>
        <taxon>Dermanyssoidea</taxon>
        <taxon>Laelapidae</taxon>
        <taxon>Tropilaelaps</taxon>
    </lineage>
</organism>
<keyword evidence="2" id="KW-0805">Transcription regulation</keyword>
<comment type="caution">
    <text evidence="9">The sequence shown here is derived from an EMBL/GenBank/DDBJ whole genome shotgun (WGS) entry which is preliminary data.</text>
</comment>
<name>A0A1V9XG38_9ACAR</name>
<dbReference type="EMBL" id="MNPL01011642">
    <property type="protein sequence ID" value="OQR72497.1"/>
    <property type="molecule type" value="Genomic_DNA"/>
</dbReference>
<accession>A0A1V9XG38</accession>
<protein>
    <recommendedName>
        <fullName evidence="8">HTH psq-type domain-containing protein</fullName>
    </recommendedName>
</protein>
<evidence type="ECO:0000256" key="3">
    <source>
        <dbReference type="ARBA" id="ARBA00023125"/>
    </source>
</evidence>
<feature type="DNA-binding region" description="H-T-H motif" evidence="6">
    <location>
        <begin position="424"/>
        <end position="444"/>
    </location>
</feature>
<feature type="non-terminal residue" evidence="9">
    <location>
        <position position="1"/>
    </location>
</feature>
<dbReference type="InterPro" id="IPR007889">
    <property type="entry name" value="HTH_Psq"/>
</dbReference>
<dbReference type="InterPro" id="IPR009057">
    <property type="entry name" value="Homeodomain-like_sf"/>
</dbReference>
<gene>
    <name evidence="9" type="ORF">BIW11_10344</name>
</gene>
<evidence type="ECO:0000256" key="4">
    <source>
        <dbReference type="ARBA" id="ARBA00023163"/>
    </source>
</evidence>
<sequence length="631" mass="65445">LQSGLPTLLGGVAGGVPPKRTYTEDELQAALKDIQTGKLGTRRAAVIYGIPRSTLRNKVYKMANDRRKMSNASSTSPAATTANGMNNGASTGAGGGGPAGEGAGGGKNGAAAADAGRNTPNLTPATTPHGTPLGQTDLLDSEVVRSSLAGGQGAGATGVSESLRQLLKSTISQKGTLLPSPAASSASSGESCSPPLGPLAPLFMGGVPGGPLGNMAGVRGLTSPLAGQSDPVQIFQHFFSSIHQQMALRGVLPTEQSLLPELFKQFSAHDRLLDEQVNLMKEPLCNGANFASLGVGGLRAIGNSLHGSNGLGGFGLGAAEELDSKIRSTARLAEQGAKTPAIAGALAGGVGEQLNSRNVVKSEKQLGMAPNSNTSNGSSNQKKPPQQVGADGKVPRPKRGRYRNYNRDNLLQAVNAVQRGEMSVHRAGTYFGVPHSTLEYKVKERHLLRPKKRAPRPQNSQPGGPSTPGAPAMAGSSPGQVGPSVSPTPSAPSTRTDTPPDSRTSFPWTPISQVLGPRGLMADKIPSGPFFTPHSGTRISEILARTGAEVEVREIKEHTELPDNHMDVDADESPLDKAPTKGVSVLEKLIKSTLEKRSEEPPLDETNFDSDERSSPSPLKIAEGPEELTVE</sequence>
<dbReference type="PANTHER" id="PTHR21545:SF13">
    <property type="entry name" value="ECDYSONE-INDUCED PROTEIN 93F, ISOFORM C"/>
    <property type="match status" value="1"/>
</dbReference>
<evidence type="ECO:0000256" key="2">
    <source>
        <dbReference type="ARBA" id="ARBA00023015"/>
    </source>
</evidence>
<feature type="compositionally biased region" description="Polar residues" evidence="7">
    <location>
        <begin position="120"/>
        <end position="129"/>
    </location>
</feature>
<dbReference type="InParanoid" id="A0A1V9XG38"/>
<dbReference type="OrthoDB" id="10028342at2759"/>
<evidence type="ECO:0000313" key="9">
    <source>
        <dbReference type="EMBL" id="OQR72497.1"/>
    </source>
</evidence>
<feature type="domain" description="HTH psq-type" evidence="8">
    <location>
        <begin position="13"/>
        <end position="65"/>
    </location>
</feature>
<feature type="region of interest" description="Disordered" evidence="7">
    <location>
        <begin position="63"/>
        <end position="136"/>
    </location>
</feature>
<dbReference type="GO" id="GO:0003677">
    <property type="term" value="F:DNA binding"/>
    <property type="evidence" value="ECO:0007669"/>
    <property type="project" value="UniProtKB-UniRule"/>
</dbReference>
<feature type="compositionally biased region" description="Low complexity" evidence="7">
    <location>
        <begin position="109"/>
        <end position="119"/>
    </location>
</feature>
<feature type="region of interest" description="Disordered" evidence="7">
    <location>
        <begin position="557"/>
        <end position="631"/>
    </location>
</feature>
<dbReference type="GO" id="GO:0005634">
    <property type="term" value="C:nucleus"/>
    <property type="evidence" value="ECO:0007669"/>
    <property type="project" value="UniProtKB-SubCell"/>
</dbReference>
<dbReference type="PROSITE" id="PS50960">
    <property type="entry name" value="HTH_PSQ"/>
    <property type="match status" value="2"/>
</dbReference>
<feature type="region of interest" description="Disordered" evidence="7">
    <location>
        <begin position="447"/>
        <end position="514"/>
    </location>
</feature>
<evidence type="ECO:0000259" key="8">
    <source>
        <dbReference type="PROSITE" id="PS50960"/>
    </source>
</evidence>
<feature type="compositionally biased region" description="Basic and acidic residues" evidence="7">
    <location>
        <begin position="557"/>
        <end position="579"/>
    </location>
</feature>
<feature type="compositionally biased region" description="Gly residues" evidence="7">
    <location>
        <begin position="91"/>
        <end position="108"/>
    </location>
</feature>
<feature type="region of interest" description="Disordered" evidence="7">
    <location>
        <begin position="367"/>
        <end position="407"/>
    </location>
</feature>
<dbReference type="PANTHER" id="PTHR21545">
    <property type="entry name" value="TRANSCRIPTION FACTOR MLR1/2"/>
    <property type="match status" value="1"/>
</dbReference>
<dbReference type="Proteomes" id="UP000192247">
    <property type="component" value="Unassembled WGS sequence"/>
</dbReference>
<evidence type="ECO:0000256" key="7">
    <source>
        <dbReference type="SAM" id="MobiDB-lite"/>
    </source>
</evidence>
<keyword evidence="5 6" id="KW-0539">Nucleus</keyword>
<proteinExistence type="predicted"/>
<dbReference type="Gene3D" id="1.10.10.60">
    <property type="entry name" value="Homeodomain-like"/>
    <property type="match status" value="2"/>
</dbReference>
<feature type="compositionally biased region" description="Low complexity" evidence="7">
    <location>
        <begin position="70"/>
        <end position="90"/>
    </location>
</feature>
<feature type="compositionally biased region" description="Polar residues" evidence="7">
    <location>
        <begin position="370"/>
        <end position="384"/>
    </location>
</feature>
<dbReference type="AlphaFoldDB" id="A0A1V9XG38"/>
<dbReference type="Pfam" id="PF05225">
    <property type="entry name" value="HTH_psq"/>
    <property type="match status" value="2"/>
</dbReference>
<comment type="subcellular location">
    <subcellularLocation>
        <location evidence="1 6">Nucleus</location>
    </subcellularLocation>
</comment>
<feature type="compositionally biased region" description="Basic and acidic residues" evidence="7">
    <location>
        <begin position="588"/>
        <end position="600"/>
    </location>
</feature>
<keyword evidence="4" id="KW-0804">Transcription</keyword>
<keyword evidence="3 6" id="KW-0238">DNA-binding</keyword>
<dbReference type="GO" id="GO:0006357">
    <property type="term" value="P:regulation of transcription by RNA polymerase II"/>
    <property type="evidence" value="ECO:0007669"/>
    <property type="project" value="TreeGrafter"/>
</dbReference>